<proteinExistence type="predicted"/>
<feature type="compositionally biased region" description="Basic residues" evidence="1">
    <location>
        <begin position="60"/>
        <end position="70"/>
    </location>
</feature>
<keyword evidence="3" id="KW-1185">Reference proteome</keyword>
<accession>X6P989</accession>
<dbReference type="AlphaFoldDB" id="X6P989"/>
<feature type="region of interest" description="Disordered" evidence="1">
    <location>
        <begin position="52"/>
        <end position="82"/>
    </location>
</feature>
<gene>
    <name evidence="2" type="ORF">RFI_01974</name>
</gene>
<comment type="caution">
    <text evidence="2">The sequence shown here is derived from an EMBL/GenBank/DDBJ whole genome shotgun (WGS) entry which is preliminary data.</text>
</comment>
<name>X6P989_RETFI</name>
<organism evidence="2 3">
    <name type="scientific">Reticulomyxa filosa</name>
    <dbReference type="NCBI Taxonomy" id="46433"/>
    <lineage>
        <taxon>Eukaryota</taxon>
        <taxon>Sar</taxon>
        <taxon>Rhizaria</taxon>
        <taxon>Retaria</taxon>
        <taxon>Foraminifera</taxon>
        <taxon>Monothalamids</taxon>
        <taxon>Reticulomyxidae</taxon>
        <taxon>Reticulomyxa</taxon>
    </lineage>
</organism>
<dbReference type="EMBL" id="ASPP01001959">
    <property type="protein sequence ID" value="ETO35100.1"/>
    <property type="molecule type" value="Genomic_DNA"/>
</dbReference>
<dbReference type="Proteomes" id="UP000023152">
    <property type="component" value="Unassembled WGS sequence"/>
</dbReference>
<evidence type="ECO:0000256" key="1">
    <source>
        <dbReference type="SAM" id="MobiDB-lite"/>
    </source>
</evidence>
<sequence>MIVPEDSIASIMERRIISLKISITEQSVSDSAISTRKDWNSLIKNRESGYFEEREEKKQNNKKRTRNKNIKGRDQKVQEIDQDSCPGQRKSIMFCIFYRNLQKTFVRYDRSSQEEDQIIPAIVCFDLNLFEKELAAAMKITKHIVIGCDWDANSAWLDENIDEIGEYIVYFINNNLNILNSNPFNHTFDDKRLSLSSIDTTLCLHWLILITVKWQRQIMKKQNYWCHDYSEETKEHHKFVEYDIESVIEMKIETN</sequence>
<evidence type="ECO:0000313" key="2">
    <source>
        <dbReference type="EMBL" id="ETO35100.1"/>
    </source>
</evidence>
<reference evidence="2 3" key="1">
    <citation type="journal article" date="2013" name="Curr. Biol.">
        <title>The Genome of the Foraminiferan Reticulomyxa filosa.</title>
        <authorList>
            <person name="Glockner G."/>
            <person name="Hulsmann N."/>
            <person name="Schleicher M."/>
            <person name="Noegel A.A."/>
            <person name="Eichinger L."/>
            <person name="Gallinger C."/>
            <person name="Pawlowski J."/>
            <person name="Sierra R."/>
            <person name="Euteneuer U."/>
            <person name="Pillet L."/>
            <person name="Moustafa A."/>
            <person name="Platzer M."/>
            <person name="Groth M."/>
            <person name="Szafranski K."/>
            <person name="Schliwa M."/>
        </authorList>
    </citation>
    <scope>NUCLEOTIDE SEQUENCE [LARGE SCALE GENOMIC DNA]</scope>
</reference>
<evidence type="ECO:0000313" key="3">
    <source>
        <dbReference type="Proteomes" id="UP000023152"/>
    </source>
</evidence>
<protein>
    <submittedName>
        <fullName evidence="2">Uncharacterized protein</fullName>
    </submittedName>
</protein>